<feature type="non-terminal residue" evidence="1">
    <location>
        <position position="327"/>
    </location>
</feature>
<protein>
    <recommendedName>
        <fullName evidence="2">Glycoside hydrolase family 42 N-terminal domain-containing protein</fullName>
    </recommendedName>
</protein>
<gene>
    <name evidence="1" type="ORF">LCGC14_2134880</name>
</gene>
<dbReference type="InterPro" id="IPR017853">
    <property type="entry name" value="GH"/>
</dbReference>
<dbReference type="SUPFAM" id="SSF51445">
    <property type="entry name" value="(Trans)glycosidases"/>
    <property type="match status" value="1"/>
</dbReference>
<organism evidence="1">
    <name type="scientific">marine sediment metagenome</name>
    <dbReference type="NCBI Taxonomy" id="412755"/>
    <lineage>
        <taxon>unclassified sequences</taxon>
        <taxon>metagenomes</taxon>
        <taxon>ecological metagenomes</taxon>
    </lineage>
</organism>
<reference evidence="1" key="1">
    <citation type="journal article" date="2015" name="Nature">
        <title>Complex archaea that bridge the gap between prokaryotes and eukaryotes.</title>
        <authorList>
            <person name="Spang A."/>
            <person name="Saw J.H."/>
            <person name="Jorgensen S.L."/>
            <person name="Zaremba-Niedzwiedzka K."/>
            <person name="Martijn J."/>
            <person name="Lind A.E."/>
            <person name="van Eijk R."/>
            <person name="Schleper C."/>
            <person name="Guy L."/>
            <person name="Ettema T.J."/>
        </authorList>
    </citation>
    <scope>NUCLEOTIDE SEQUENCE</scope>
</reference>
<dbReference type="Gene3D" id="3.20.20.80">
    <property type="entry name" value="Glycosidases"/>
    <property type="match status" value="1"/>
</dbReference>
<evidence type="ECO:0000313" key="1">
    <source>
        <dbReference type="EMBL" id="KKL67447.1"/>
    </source>
</evidence>
<dbReference type="AlphaFoldDB" id="A0A0F9GWG6"/>
<name>A0A0F9GWG6_9ZZZZ</name>
<proteinExistence type="predicted"/>
<evidence type="ECO:0008006" key="2">
    <source>
        <dbReference type="Google" id="ProtNLM"/>
    </source>
</evidence>
<accession>A0A0F9GWG6</accession>
<comment type="caution">
    <text evidence="1">The sequence shown here is derived from an EMBL/GenBank/DDBJ whole genome shotgun (WGS) entry which is preliminary data.</text>
</comment>
<sequence length="327" mass="37496">MSNNLRLLKWLRGSAIPDSCLARHRIFGYKPGGVFYQFGNYPTRNPYYPTEADWNLLDLYAQNGLTLINIREPWSDINGFFGKEPTEPVNEKAFRRFIEECHRRGLKAIPYVSPGYMDVHNPAYRPEWSRGVGYLVEVYEKLDHLCPGSPGHRARFFSTVERIMDCYELDGLYLDGGTRLTIPGCFNPHPDDHVHFSESNAATHTEAVTHDDDATEGRFDAGFYALWNDFFCEVYGRIKKRDGIAVVHIGADRPSLFEDKCWDYQLVGEGITNSITSVEKTKTYAPYIVRFNDWSRLVTNWEKRDLTPNIEAVPGVMHATMAACIPY</sequence>
<dbReference type="EMBL" id="LAZR01026853">
    <property type="protein sequence ID" value="KKL67447.1"/>
    <property type="molecule type" value="Genomic_DNA"/>
</dbReference>